<protein>
    <submittedName>
        <fullName evidence="1">Phospholipid N-methyltransferase</fullName>
    </submittedName>
</protein>
<keyword evidence="1" id="KW-0489">Methyltransferase</keyword>
<accession>A0A1H7NK97</accession>
<dbReference type="CDD" id="cd02440">
    <property type="entry name" value="AdoMet_MTases"/>
    <property type="match status" value="1"/>
</dbReference>
<evidence type="ECO:0000313" key="2">
    <source>
        <dbReference type="Proteomes" id="UP000199283"/>
    </source>
</evidence>
<dbReference type="STRING" id="188906.SAMN04488526_2228"/>
<reference evidence="1 2" key="1">
    <citation type="submission" date="2016-10" db="EMBL/GenBank/DDBJ databases">
        <authorList>
            <person name="de Groot N.N."/>
        </authorList>
    </citation>
    <scope>NUCLEOTIDE SEQUENCE [LARGE SCALE GENOMIC DNA]</scope>
    <source>
        <strain evidence="1 2">DSM 14858</strain>
    </source>
</reference>
<dbReference type="Gene3D" id="3.40.50.150">
    <property type="entry name" value="Vaccinia Virus protein VP39"/>
    <property type="match status" value="1"/>
</dbReference>
<proteinExistence type="predicted"/>
<keyword evidence="2" id="KW-1185">Reference proteome</keyword>
<dbReference type="EMBL" id="FNZQ01000004">
    <property type="protein sequence ID" value="SEL23980.1"/>
    <property type="molecule type" value="Genomic_DNA"/>
</dbReference>
<evidence type="ECO:0000313" key="1">
    <source>
        <dbReference type="EMBL" id="SEL23980.1"/>
    </source>
</evidence>
<dbReference type="SUPFAM" id="SSF53335">
    <property type="entry name" value="S-adenosyl-L-methionine-dependent methyltransferases"/>
    <property type="match status" value="1"/>
</dbReference>
<sequence>MSLHLSQFLGQILARPQEVGAILPSSSYLGREMTDGLGVGTGPVIELGPGPGAITQAILGRGVPASDIHAVEMNPTFCDILARRCPGVRIYPASATDLVALNLPRVSTIVSSLPLRSIPADVVLAIMVAAHDRLLPGGRILQFTYGMRQPVASQTLDELGLACIAGPKVWRNLPPARVFSFQRGV</sequence>
<name>A0A1H7NK97_9RHOB</name>
<keyword evidence="1" id="KW-0808">Transferase</keyword>
<dbReference type="RefSeq" id="WP_092762784.1">
    <property type="nucleotide sequence ID" value="NZ_FNZQ01000004.1"/>
</dbReference>
<dbReference type="GO" id="GO:0032259">
    <property type="term" value="P:methylation"/>
    <property type="evidence" value="ECO:0007669"/>
    <property type="project" value="UniProtKB-KW"/>
</dbReference>
<dbReference type="OrthoDB" id="9805585at2"/>
<dbReference type="GO" id="GO:0008168">
    <property type="term" value="F:methyltransferase activity"/>
    <property type="evidence" value="ECO:0007669"/>
    <property type="project" value="UniProtKB-KW"/>
</dbReference>
<organism evidence="1 2">
    <name type="scientific">Jannaschia helgolandensis</name>
    <dbReference type="NCBI Taxonomy" id="188906"/>
    <lineage>
        <taxon>Bacteria</taxon>
        <taxon>Pseudomonadati</taxon>
        <taxon>Pseudomonadota</taxon>
        <taxon>Alphaproteobacteria</taxon>
        <taxon>Rhodobacterales</taxon>
        <taxon>Roseobacteraceae</taxon>
        <taxon>Jannaschia</taxon>
    </lineage>
</organism>
<gene>
    <name evidence="1" type="ORF">SAMN04488526_2228</name>
</gene>
<dbReference type="AlphaFoldDB" id="A0A1H7NK97"/>
<dbReference type="InterPro" id="IPR029063">
    <property type="entry name" value="SAM-dependent_MTases_sf"/>
</dbReference>
<dbReference type="Proteomes" id="UP000199283">
    <property type="component" value="Unassembled WGS sequence"/>
</dbReference>